<dbReference type="EMBL" id="JAGMUV010000005">
    <property type="protein sequence ID" value="KAH7155999.1"/>
    <property type="molecule type" value="Genomic_DNA"/>
</dbReference>
<dbReference type="PANTHER" id="PTHR37544">
    <property type="entry name" value="SPRAY-RELATED"/>
    <property type="match status" value="1"/>
</dbReference>
<dbReference type="AlphaFoldDB" id="A0A9P9F886"/>
<sequence length="861" mass="94496">MAGNRGAAGSFYEYNTSYTPQAMHDQHVDLPRASRKRPNYRPTSLRWYFVLAQILFIMAAMGVVVWARIAWPDSDNSAVIEHKRSTRGDRSEQELEPRQEDVIQDDTTQDDGSQDQSFLTTVTYVSENTESGSTVTVPGTTGLITTEVVESVETTYWVTVTEDADSPPSETTYVEVITVSGGEDIVTEIVGTSTMYSLIPGTGTEVVSGAYEVEFTSTATVAGSAGTTYTTTIVGEMTHAPAESALRSSLVTATVEQTFQSTFSTTQAASTYIEYGKVTVTAVITDREDLPSNIIQPTAKVVDVVSTRAATTIQIVQTIEPVTIVTTDSQGQWVTITSSGGLVTIQSTIEGATMTFESTGIATATSAPGSKVLQVYEITEAEYFLGKFAPALVAVLISIPLRIIDLNAQLFQPFYALNQPEGASGSSSMILHYSGWTGIFKPFTTLADGYPITFITMLLVLCSSLMTPLATEAIGVKIHGSCKLNSAAGCAAALGVSPLPTHALLGLLAFTIVLLCALFYFLRNFETGLYANPWSIAGIASLSANREIRPSQITENKIFKEMRDNRYRLGFFHTGSSYTEYGILMEHNANQFQHKTHGVGSERQLEAPYKRLPKGNPFIALGIFWRTLFITFMLGLLVLILYHHINVSKQSDFKSFIDGQTFGVRFLFSGLGVILSFGWTALFISVAIITPYQRLSNESQLASDSILLTRPTNGYSGLYSSIKHDQPYLALVAFMTMLSNFMPILLVNIPFTLTQSRQTHVICARLTMGILLLMTLTVFSSFFIRWPDMPVDPRSVAGAMYYTSESSVTDQLIGVARLNHKERRTRIKEMGGRYWYGEVLSRNDQTRMTVEVDHALPTNGR</sequence>
<dbReference type="Pfam" id="PF11915">
    <property type="entry name" value="DUF3433"/>
    <property type="match status" value="2"/>
</dbReference>
<keyword evidence="4" id="KW-1185">Reference proteome</keyword>
<dbReference type="PANTHER" id="PTHR37544:SF3">
    <property type="entry name" value="SPRAY"/>
    <property type="match status" value="1"/>
</dbReference>
<dbReference type="OrthoDB" id="5428901at2759"/>
<reference evidence="3" key="1">
    <citation type="journal article" date="2021" name="Nat. Commun.">
        <title>Genetic determinants of endophytism in the Arabidopsis root mycobiome.</title>
        <authorList>
            <person name="Mesny F."/>
            <person name="Miyauchi S."/>
            <person name="Thiergart T."/>
            <person name="Pickel B."/>
            <person name="Atanasova L."/>
            <person name="Karlsson M."/>
            <person name="Huettel B."/>
            <person name="Barry K.W."/>
            <person name="Haridas S."/>
            <person name="Chen C."/>
            <person name="Bauer D."/>
            <person name="Andreopoulos W."/>
            <person name="Pangilinan J."/>
            <person name="LaButti K."/>
            <person name="Riley R."/>
            <person name="Lipzen A."/>
            <person name="Clum A."/>
            <person name="Drula E."/>
            <person name="Henrissat B."/>
            <person name="Kohler A."/>
            <person name="Grigoriev I.V."/>
            <person name="Martin F.M."/>
            <person name="Hacquard S."/>
        </authorList>
    </citation>
    <scope>NUCLEOTIDE SEQUENCE</scope>
    <source>
        <strain evidence="3">MPI-CAGE-AT-0147</strain>
    </source>
</reference>
<protein>
    <submittedName>
        <fullName evidence="3">Uncharacterized protein</fullName>
    </submittedName>
</protein>
<feature type="transmembrane region" description="Helical" evidence="2">
    <location>
        <begin position="662"/>
        <end position="689"/>
    </location>
</feature>
<gene>
    <name evidence="3" type="ORF">EDB81DRAFT_756514</name>
</gene>
<feature type="compositionally biased region" description="Acidic residues" evidence="1">
    <location>
        <begin position="102"/>
        <end position="113"/>
    </location>
</feature>
<feature type="transmembrane region" description="Helical" evidence="2">
    <location>
        <begin position="763"/>
        <end position="784"/>
    </location>
</feature>
<feature type="compositionally biased region" description="Basic and acidic residues" evidence="1">
    <location>
        <begin position="82"/>
        <end position="101"/>
    </location>
</feature>
<feature type="region of interest" description="Disordered" evidence="1">
    <location>
        <begin position="82"/>
        <end position="116"/>
    </location>
</feature>
<evidence type="ECO:0000313" key="4">
    <source>
        <dbReference type="Proteomes" id="UP000738349"/>
    </source>
</evidence>
<evidence type="ECO:0000256" key="1">
    <source>
        <dbReference type="SAM" id="MobiDB-lite"/>
    </source>
</evidence>
<evidence type="ECO:0000256" key="2">
    <source>
        <dbReference type="SAM" id="Phobius"/>
    </source>
</evidence>
<keyword evidence="2" id="KW-0472">Membrane</keyword>
<comment type="caution">
    <text evidence="3">The sequence shown here is derived from an EMBL/GenBank/DDBJ whole genome shotgun (WGS) entry which is preliminary data.</text>
</comment>
<dbReference type="Proteomes" id="UP000738349">
    <property type="component" value="Unassembled WGS sequence"/>
</dbReference>
<dbReference type="InterPro" id="IPR021840">
    <property type="entry name" value="DUF3433"/>
</dbReference>
<evidence type="ECO:0000313" key="3">
    <source>
        <dbReference type="EMBL" id="KAH7155999.1"/>
    </source>
</evidence>
<feature type="transmembrane region" description="Helical" evidence="2">
    <location>
        <begin position="45"/>
        <end position="67"/>
    </location>
</feature>
<name>A0A9P9F886_9HYPO</name>
<organism evidence="3 4">
    <name type="scientific">Dactylonectria macrodidyma</name>
    <dbReference type="NCBI Taxonomy" id="307937"/>
    <lineage>
        <taxon>Eukaryota</taxon>
        <taxon>Fungi</taxon>
        <taxon>Dikarya</taxon>
        <taxon>Ascomycota</taxon>
        <taxon>Pezizomycotina</taxon>
        <taxon>Sordariomycetes</taxon>
        <taxon>Hypocreomycetidae</taxon>
        <taxon>Hypocreales</taxon>
        <taxon>Nectriaceae</taxon>
        <taxon>Dactylonectria</taxon>
    </lineage>
</organism>
<keyword evidence="2" id="KW-0812">Transmembrane</keyword>
<feature type="transmembrane region" description="Helical" evidence="2">
    <location>
        <begin position="618"/>
        <end position="642"/>
    </location>
</feature>
<accession>A0A9P9F886</accession>
<feature type="transmembrane region" description="Helical" evidence="2">
    <location>
        <begin position="503"/>
        <end position="522"/>
    </location>
</feature>
<keyword evidence="2" id="KW-1133">Transmembrane helix</keyword>
<feature type="transmembrane region" description="Helical" evidence="2">
    <location>
        <begin position="728"/>
        <end position="751"/>
    </location>
</feature>
<feature type="transmembrane region" description="Helical" evidence="2">
    <location>
        <begin position="449"/>
        <end position="470"/>
    </location>
</feature>
<proteinExistence type="predicted"/>